<dbReference type="AlphaFoldDB" id="A0AAN9N5R0"/>
<protein>
    <submittedName>
        <fullName evidence="1">Uncharacterized protein</fullName>
    </submittedName>
</protein>
<evidence type="ECO:0000313" key="2">
    <source>
        <dbReference type="Proteomes" id="UP001367508"/>
    </source>
</evidence>
<evidence type="ECO:0000313" key="1">
    <source>
        <dbReference type="EMBL" id="KAK7363743.1"/>
    </source>
</evidence>
<dbReference type="Proteomes" id="UP001367508">
    <property type="component" value="Unassembled WGS sequence"/>
</dbReference>
<gene>
    <name evidence="1" type="ORF">VNO77_05897</name>
</gene>
<name>A0AAN9N5R0_CANGL</name>
<comment type="caution">
    <text evidence="1">The sequence shown here is derived from an EMBL/GenBank/DDBJ whole genome shotgun (WGS) entry which is preliminary data.</text>
</comment>
<reference evidence="1 2" key="1">
    <citation type="submission" date="2024-01" db="EMBL/GenBank/DDBJ databases">
        <title>The genomes of 5 underutilized Papilionoideae crops provide insights into root nodulation and disease resistanc.</title>
        <authorList>
            <person name="Jiang F."/>
        </authorList>
    </citation>
    <scope>NUCLEOTIDE SEQUENCE [LARGE SCALE GENOMIC DNA]</scope>
    <source>
        <strain evidence="1">LVBAO_FW01</strain>
        <tissue evidence="1">Leaves</tissue>
    </source>
</reference>
<sequence length="114" mass="12793">MMSELVREYMMTCHLGSILGLMDDSDSDSDSASIIHYYQLSVVQPPSQLQLQPQPSRIMDLEPQERFRVASNFGSIITKQFKVAFNMGKVPTSYVANSENEKGVKSLSECDPKL</sequence>
<proteinExistence type="predicted"/>
<keyword evidence="2" id="KW-1185">Reference proteome</keyword>
<dbReference type="EMBL" id="JAYMYQ010000001">
    <property type="protein sequence ID" value="KAK7363743.1"/>
    <property type="molecule type" value="Genomic_DNA"/>
</dbReference>
<accession>A0AAN9N5R0</accession>
<organism evidence="1 2">
    <name type="scientific">Canavalia gladiata</name>
    <name type="common">Sword bean</name>
    <name type="synonym">Dolichos gladiatus</name>
    <dbReference type="NCBI Taxonomy" id="3824"/>
    <lineage>
        <taxon>Eukaryota</taxon>
        <taxon>Viridiplantae</taxon>
        <taxon>Streptophyta</taxon>
        <taxon>Embryophyta</taxon>
        <taxon>Tracheophyta</taxon>
        <taxon>Spermatophyta</taxon>
        <taxon>Magnoliopsida</taxon>
        <taxon>eudicotyledons</taxon>
        <taxon>Gunneridae</taxon>
        <taxon>Pentapetalae</taxon>
        <taxon>rosids</taxon>
        <taxon>fabids</taxon>
        <taxon>Fabales</taxon>
        <taxon>Fabaceae</taxon>
        <taxon>Papilionoideae</taxon>
        <taxon>50 kb inversion clade</taxon>
        <taxon>NPAAA clade</taxon>
        <taxon>indigoferoid/millettioid clade</taxon>
        <taxon>Phaseoleae</taxon>
        <taxon>Canavalia</taxon>
    </lineage>
</organism>